<dbReference type="Gene3D" id="3.30.500.20">
    <property type="entry name" value="BH3703-like domains"/>
    <property type="match status" value="1"/>
</dbReference>
<keyword evidence="2" id="KW-1185">Reference proteome</keyword>
<dbReference type="SUPFAM" id="SSF160424">
    <property type="entry name" value="BH3703-like"/>
    <property type="match status" value="1"/>
</dbReference>
<evidence type="ECO:0000313" key="1">
    <source>
        <dbReference type="EMBL" id="RDV06072.1"/>
    </source>
</evidence>
<proteinExistence type="predicted"/>
<dbReference type="Proteomes" id="UP000263833">
    <property type="component" value="Unassembled WGS sequence"/>
</dbReference>
<dbReference type="EMBL" id="QRGP01000001">
    <property type="protein sequence ID" value="RDV06072.1"/>
    <property type="molecule type" value="Genomic_DNA"/>
</dbReference>
<name>A0A371BEQ5_9SPHN</name>
<dbReference type="OrthoDB" id="7573411at2"/>
<gene>
    <name evidence="1" type="ORF">DXH95_01090</name>
</gene>
<comment type="caution">
    <text evidence="1">The sequence shown here is derived from an EMBL/GenBank/DDBJ whole genome shotgun (WGS) entry which is preliminary data.</text>
</comment>
<dbReference type="RefSeq" id="WP_115547631.1">
    <property type="nucleotide sequence ID" value="NZ_QRGP01000001.1"/>
</dbReference>
<evidence type="ECO:0008006" key="3">
    <source>
        <dbReference type="Google" id="ProtNLM"/>
    </source>
</evidence>
<dbReference type="AlphaFoldDB" id="A0A371BEQ5"/>
<dbReference type="InterPro" id="IPR036170">
    <property type="entry name" value="YezG-like_sf"/>
</dbReference>
<evidence type="ECO:0000313" key="2">
    <source>
        <dbReference type="Proteomes" id="UP000263833"/>
    </source>
</evidence>
<reference evidence="2" key="1">
    <citation type="submission" date="2018-08" db="EMBL/GenBank/DDBJ databases">
        <authorList>
            <person name="Kim S.-J."/>
            <person name="Jung G.-Y."/>
        </authorList>
    </citation>
    <scope>NUCLEOTIDE SEQUENCE [LARGE SCALE GENOMIC DNA]</scope>
    <source>
        <strain evidence="2">GY_G</strain>
    </source>
</reference>
<sequence>MTEQDEKVGEILNALGQHIFEIIGQNPDGSFLYAEVDDGAYEVAIFHDEGERVVYYDPDSDLFDEVMNLWETALEHEKWTVLEYDVRDGRFNSSYTYADQLDPDEDSDERRDRLVRARFGDKPVIYPPLGPDAVELTLEDLAHLDDDKD</sequence>
<accession>A0A371BEQ5</accession>
<organism evidence="1 2">
    <name type="scientific">Sphingorhabdus pulchriflava</name>
    <dbReference type="NCBI Taxonomy" id="2292257"/>
    <lineage>
        <taxon>Bacteria</taxon>
        <taxon>Pseudomonadati</taxon>
        <taxon>Pseudomonadota</taxon>
        <taxon>Alphaproteobacteria</taxon>
        <taxon>Sphingomonadales</taxon>
        <taxon>Sphingomonadaceae</taxon>
        <taxon>Sphingorhabdus</taxon>
    </lineage>
</organism>
<protein>
    <recommendedName>
        <fullName evidence="3">DUF600 family protein</fullName>
    </recommendedName>
</protein>